<evidence type="ECO:0000313" key="10">
    <source>
        <dbReference type="EMBL" id="CAB4867096.1"/>
    </source>
</evidence>
<name>A0A6J7UTI6_9ZZZZ</name>
<evidence type="ECO:0000256" key="3">
    <source>
        <dbReference type="ARBA" id="ARBA00022723"/>
    </source>
</evidence>
<dbReference type="SUPFAM" id="SSF55961">
    <property type="entry name" value="Bet v1-like"/>
    <property type="match status" value="1"/>
</dbReference>
<dbReference type="PRINTS" id="PR00090">
    <property type="entry name" value="RNGDIOXGNASE"/>
</dbReference>
<dbReference type="AlphaFoldDB" id="A0A6J7UTI6"/>
<evidence type="ECO:0000313" key="8">
    <source>
        <dbReference type="EMBL" id="CAB4692947.1"/>
    </source>
</evidence>
<evidence type="ECO:0000313" key="11">
    <source>
        <dbReference type="EMBL" id="CAB5067317.1"/>
    </source>
</evidence>
<dbReference type="InterPro" id="IPR017941">
    <property type="entry name" value="Rieske_2Fe-2S"/>
</dbReference>
<dbReference type="PANTHER" id="PTHR43756:SF5">
    <property type="entry name" value="CHOLINE MONOOXYGENASE, CHLOROPLASTIC"/>
    <property type="match status" value="1"/>
</dbReference>
<dbReference type="GO" id="GO:0051537">
    <property type="term" value="F:2 iron, 2 sulfur cluster binding"/>
    <property type="evidence" value="ECO:0007669"/>
    <property type="project" value="UniProtKB-KW"/>
</dbReference>
<keyword evidence="4" id="KW-0560">Oxidoreductase</keyword>
<keyword evidence="2" id="KW-0001">2Fe-2S</keyword>
<dbReference type="Gene3D" id="2.102.10.10">
    <property type="entry name" value="Rieske [2Fe-2S] iron-sulphur domain"/>
    <property type="match status" value="1"/>
</dbReference>
<evidence type="ECO:0000256" key="5">
    <source>
        <dbReference type="ARBA" id="ARBA00023004"/>
    </source>
</evidence>
<dbReference type="CDD" id="cd03469">
    <property type="entry name" value="Rieske_RO_Alpha_N"/>
    <property type="match status" value="1"/>
</dbReference>
<dbReference type="EMBL" id="CAEZYY010000017">
    <property type="protein sequence ID" value="CAB4757139.1"/>
    <property type="molecule type" value="Genomic_DNA"/>
</dbReference>
<evidence type="ECO:0000259" key="7">
    <source>
        <dbReference type="PROSITE" id="PS51296"/>
    </source>
</evidence>
<evidence type="ECO:0000256" key="1">
    <source>
        <dbReference type="ARBA" id="ARBA00001962"/>
    </source>
</evidence>
<evidence type="ECO:0000313" key="9">
    <source>
        <dbReference type="EMBL" id="CAB4757139.1"/>
    </source>
</evidence>
<dbReference type="EMBL" id="CAFBQP010000096">
    <property type="protein sequence ID" value="CAB5067317.1"/>
    <property type="molecule type" value="Genomic_DNA"/>
</dbReference>
<evidence type="ECO:0000256" key="2">
    <source>
        <dbReference type="ARBA" id="ARBA00022714"/>
    </source>
</evidence>
<dbReference type="EMBL" id="CAFBLR010000035">
    <property type="protein sequence ID" value="CAB4867096.1"/>
    <property type="molecule type" value="Genomic_DNA"/>
</dbReference>
<reference evidence="11" key="1">
    <citation type="submission" date="2020-05" db="EMBL/GenBank/DDBJ databases">
        <authorList>
            <person name="Chiriac C."/>
            <person name="Salcher M."/>
            <person name="Ghai R."/>
            <person name="Kavagutti S V."/>
        </authorList>
    </citation>
    <scope>NUCLEOTIDE SEQUENCE</scope>
</reference>
<accession>A0A6J7UTI6</accession>
<dbReference type="InterPro" id="IPR001663">
    <property type="entry name" value="Rng_hydr_dOase-A"/>
</dbReference>
<dbReference type="SUPFAM" id="SSF50022">
    <property type="entry name" value="ISP domain"/>
    <property type="match status" value="1"/>
</dbReference>
<dbReference type="Pfam" id="PF00355">
    <property type="entry name" value="Rieske"/>
    <property type="match status" value="1"/>
</dbReference>
<dbReference type="GO" id="GO:0005506">
    <property type="term" value="F:iron ion binding"/>
    <property type="evidence" value="ECO:0007669"/>
    <property type="project" value="InterPro"/>
</dbReference>
<dbReference type="Pfam" id="PF00848">
    <property type="entry name" value="Ring_hydroxyl_A"/>
    <property type="match status" value="1"/>
</dbReference>
<comment type="cofactor">
    <cofactor evidence="1">
        <name>Fe cation</name>
        <dbReference type="ChEBI" id="CHEBI:24875"/>
    </cofactor>
</comment>
<proteinExistence type="predicted"/>
<keyword evidence="3" id="KW-0479">Metal-binding</keyword>
<dbReference type="PROSITE" id="PS51296">
    <property type="entry name" value="RIESKE"/>
    <property type="match status" value="1"/>
</dbReference>
<keyword evidence="6" id="KW-0411">Iron-sulfur</keyword>
<dbReference type="EMBL" id="CAEZXX010000003">
    <property type="protein sequence ID" value="CAB4692947.1"/>
    <property type="molecule type" value="Genomic_DNA"/>
</dbReference>
<dbReference type="InterPro" id="IPR036922">
    <property type="entry name" value="Rieske_2Fe-2S_sf"/>
</dbReference>
<protein>
    <submittedName>
        <fullName evidence="11">Unannotated protein</fullName>
    </submittedName>
</protein>
<feature type="domain" description="Rieske" evidence="7">
    <location>
        <begin position="30"/>
        <end position="135"/>
    </location>
</feature>
<gene>
    <name evidence="8" type="ORF">UFOPK2602_00125</name>
    <name evidence="9" type="ORF">UFOPK2806_01399</name>
    <name evidence="10" type="ORF">UFOPK3417_00538</name>
    <name evidence="11" type="ORF">UFOPK4306_02042</name>
</gene>
<organism evidence="11">
    <name type="scientific">freshwater metagenome</name>
    <dbReference type="NCBI Taxonomy" id="449393"/>
    <lineage>
        <taxon>unclassified sequences</taxon>
        <taxon>metagenomes</taxon>
        <taxon>ecological metagenomes</taxon>
    </lineage>
</organism>
<dbReference type="InterPro" id="IPR015879">
    <property type="entry name" value="Ring_hydroxy_dOase_asu_C_dom"/>
</dbReference>
<evidence type="ECO:0000256" key="4">
    <source>
        <dbReference type="ARBA" id="ARBA00023002"/>
    </source>
</evidence>
<dbReference type="PANTHER" id="PTHR43756">
    <property type="entry name" value="CHOLINE MONOOXYGENASE, CHLOROPLASTIC"/>
    <property type="match status" value="1"/>
</dbReference>
<dbReference type="GO" id="GO:0016491">
    <property type="term" value="F:oxidoreductase activity"/>
    <property type="evidence" value="ECO:0007669"/>
    <property type="project" value="UniProtKB-KW"/>
</dbReference>
<keyword evidence="5" id="KW-0408">Iron</keyword>
<dbReference type="Gene3D" id="3.90.380.10">
    <property type="entry name" value="Naphthalene 1,2-dioxygenase Alpha Subunit, Chain A, domain 1"/>
    <property type="match status" value="2"/>
</dbReference>
<evidence type="ECO:0000256" key="6">
    <source>
        <dbReference type="ARBA" id="ARBA00023014"/>
    </source>
</evidence>
<sequence length="334" mass="37438">MDLVETLPASWYSQPDVYERERATVFRSAWIHVGFDSELESPGDYLTEDLAGFPLFVRRLADGSLSAFHNVCPHRAGPLVWEGCGHSANLTCRYHGWAFTATGDLLSARDFGAEVPQGIALTSVQVVSWRGLVFVCLDPSTPPLVEWLGGFPDALVDVPLEGYRFVRRTVRRVACNWKTYADNFLEGYHVPTVHPSMSRDADAMQYVVHQGDDPRWNIHTMPPRGETYFSVFGWFWPCFAFNVVPGGFAVERWLPRGPHEIDVIFDYLFADDAVDTDAIFTASEEVADEDARVSAFVQRNLESGAYDTGLLSPKWEPALAAFHKMVRYAVSATS</sequence>